<dbReference type="EMBL" id="SJPF01000004">
    <property type="protein sequence ID" value="TWT31748.1"/>
    <property type="molecule type" value="Genomic_DNA"/>
</dbReference>
<keyword evidence="3" id="KW-1185">Reference proteome</keyword>
<dbReference type="OrthoDB" id="286596at2"/>
<dbReference type="Proteomes" id="UP000318878">
    <property type="component" value="Unassembled WGS sequence"/>
</dbReference>
<dbReference type="RefSeq" id="WP_146434128.1">
    <property type="nucleotide sequence ID" value="NZ_SJPF01000004.1"/>
</dbReference>
<organism evidence="2 3">
    <name type="scientific">Blastopirellula retiformator</name>
    <dbReference type="NCBI Taxonomy" id="2527970"/>
    <lineage>
        <taxon>Bacteria</taxon>
        <taxon>Pseudomonadati</taxon>
        <taxon>Planctomycetota</taxon>
        <taxon>Planctomycetia</taxon>
        <taxon>Pirellulales</taxon>
        <taxon>Pirellulaceae</taxon>
        <taxon>Blastopirellula</taxon>
    </lineage>
</organism>
<proteinExistence type="predicted"/>
<accession>A0A5C5V038</accession>
<reference evidence="2 3" key="1">
    <citation type="submission" date="2019-02" db="EMBL/GenBank/DDBJ databases">
        <title>Deep-cultivation of Planctomycetes and their phenomic and genomic characterization uncovers novel biology.</title>
        <authorList>
            <person name="Wiegand S."/>
            <person name="Jogler M."/>
            <person name="Boedeker C."/>
            <person name="Pinto D."/>
            <person name="Vollmers J."/>
            <person name="Rivas-Marin E."/>
            <person name="Kohn T."/>
            <person name="Peeters S.H."/>
            <person name="Heuer A."/>
            <person name="Rast P."/>
            <person name="Oberbeckmann S."/>
            <person name="Bunk B."/>
            <person name="Jeske O."/>
            <person name="Meyerdierks A."/>
            <person name="Storesund J.E."/>
            <person name="Kallscheuer N."/>
            <person name="Luecker S."/>
            <person name="Lage O.M."/>
            <person name="Pohl T."/>
            <person name="Merkel B.J."/>
            <person name="Hornburger P."/>
            <person name="Mueller R.-W."/>
            <person name="Bruemmer F."/>
            <person name="Labrenz M."/>
            <person name="Spormann A.M."/>
            <person name="Op Den Camp H."/>
            <person name="Overmann J."/>
            <person name="Amann R."/>
            <person name="Jetten M.S.M."/>
            <person name="Mascher T."/>
            <person name="Medema M.H."/>
            <person name="Devos D.P."/>
            <person name="Kaster A.-K."/>
            <person name="Ovreas L."/>
            <person name="Rohde M."/>
            <person name="Galperin M.Y."/>
            <person name="Jogler C."/>
        </authorList>
    </citation>
    <scope>NUCLEOTIDE SEQUENCE [LARGE SCALE GENOMIC DNA]</scope>
    <source>
        <strain evidence="2 3">Enr8</strain>
    </source>
</reference>
<comment type="caution">
    <text evidence="2">The sequence shown here is derived from an EMBL/GenBank/DDBJ whole genome shotgun (WGS) entry which is preliminary data.</text>
</comment>
<gene>
    <name evidence="2" type="ORF">Enr8_36720</name>
</gene>
<protein>
    <recommendedName>
        <fullName evidence="1">DUF4236 domain-containing protein</fullName>
    </recommendedName>
</protein>
<evidence type="ECO:0000313" key="2">
    <source>
        <dbReference type="EMBL" id="TWT31748.1"/>
    </source>
</evidence>
<feature type="domain" description="DUF4236" evidence="1">
    <location>
        <begin position="6"/>
        <end position="55"/>
    </location>
</feature>
<evidence type="ECO:0000259" key="1">
    <source>
        <dbReference type="Pfam" id="PF14020"/>
    </source>
</evidence>
<dbReference type="Pfam" id="PF14020">
    <property type="entry name" value="DUF4236"/>
    <property type="match status" value="1"/>
</dbReference>
<dbReference type="AlphaFoldDB" id="A0A5C5V038"/>
<sequence length="87" mass="9540">MGWTARKSITFGPLRINFSKSGVGFSLGIRGFRGGMSATGRKYVSASIPGTGIRYHKSGKSLTSLFDFSGADQEKKKQTYKRKSTIR</sequence>
<evidence type="ECO:0000313" key="3">
    <source>
        <dbReference type="Proteomes" id="UP000318878"/>
    </source>
</evidence>
<name>A0A5C5V038_9BACT</name>
<dbReference type="InterPro" id="IPR025330">
    <property type="entry name" value="DUF4236"/>
</dbReference>